<sequence>MSNFPSEIHEYDVEDLEAFMGEETELYTQTGDGFDLHPRSQSTVDSLNDLCLLCHIPPKWRWWSRSPTSLRSRGERVIVAPMKFISKDAAWSFPFPRYFSFTSTIWESPSLRCPQIRPVPSVDFLNFYKAVLEKPVNWNSFTLGRIHGAGHSVRMGLTHPVDPPPAEIDLSGLNARDRRRIREADKKVKDQISLIGRDKKNASSTGDDKIYRKTLLVDDRSLGGSKSMAVTINNAPPSTLAEDNMIAATTEEEGPIGDSSFMKKRKAEGPEPPLQGRSKSTRKDIATPSNLSIPESAEPQDRNPDSGIILREPLSSGMLPPRRPRGNTSRARSTPSSGLVARASSQSDVSTLALGRNFHLLSAGGMKSRRCISVIHSTPLSIINHYEEELVKVSKRAAIAEGEIEKLQSSNQHVKETAGLDSARREEIETALADHNFAKCEIELLRSEFSKVKTVAEDLERKNESLSKLKDQDVRKISHDARKEFKGAGQKLLLAVQEFISANKAWNKLKSERDEMKRNLDMIKEIEEGTIKLAEEKETVGAELAETEAKLATTDSPPLTEPNKGLSLDEMVLTGSPHAHFNEFGTNVDKISSGRTQGFTSQDPPISSIMGDDFESSSEPPQDASLLKPEVVLTTQDATAVGAPLVSSQVGDEPSSFLNFLFTMASPQGNPSDHNPPRFPSNESLFPTGDGFTPHGVAIPCFLSSLSKEERIECHEFMEQITERYVFLCFERQRLGRKRRDLEDRIARTERKIRCLESDVHNWERRGFDSIARIPRCLRKHIRFLKKHWDIYQRSLEPDERESGNFSENPSDSFKMISDDLPGTSKIELVKMEGTGEPEESHPLGWGTSIQVPIVLIERLSAQDRVKAEEFINKLITRHDELEGEKIEIRKRRMELETRRLDIARELHGLEARPSDWIEIGLQEYGNMPGCILSIL</sequence>
<dbReference type="OrthoDB" id="1750920at2759"/>
<evidence type="ECO:0000313" key="3">
    <source>
        <dbReference type="EMBL" id="KAG7557037.1"/>
    </source>
</evidence>
<dbReference type="Proteomes" id="UP000694251">
    <property type="component" value="Chromosome 11"/>
</dbReference>
<gene>
    <name evidence="3" type="ORF">ISN44_As11g030390</name>
</gene>
<evidence type="ECO:0000256" key="1">
    <source>
        <dbReference type="SAM" id="Coils"/>
    </source>
</evidence>
<feature type="coiled-coil region" evidence="1">
    <location>
        <begin position="732"/>
        <end position="766"/>
    </location>
</feature>
<keyword evidence="1" id="KW-0175">Coiled coil</keyword>
<feature type="region of interest" description="Disordered" evidence="2">
    <location>
        <begin position="252"/>
        <end position="346"/>
    </location>
</feature>
<evidence type="ECO:0000313" key="4">
    <source>
        <dbReference type="Proteomes" id="UP000694251"/>
    </source>
</evidence>
<keyword evidence="4" id="KW-1185">Reference proteome</keyword>
<proteinExistence type="predicted"/>
<organism evidence="3 4">
    <name type="scientific">Arabidopsis suecica</name>
    <name type="common">Swedish thale-cress</name>
    <name type="synonym">Cardaminopsis suecica</name>
    <dbReference type="NCBI Taxonomy" id="45249"/>
    <lineage>
        <taxon>Eukaryota</taxon>
        <taxon>Viridiplantae</taxon>
        <taxon>Streptophyta</taxon>
        <taxon>Embryophyta</taxon>
        <taxon>Tracheophyta</taxon>
        <taxon>Spermatophyta</taxon>
        <taxon>Magnoliopsida</taxon>
        <taxon>eudicotyledons</taxon>
        <taxon>Gunneridae</taxon>
        <taxon>Pentapetalae</taxon>
        <taxon>rosids</taxon>
        <taxon>malvids</taxon>
        <taxon>Brassicales</taxon>
        <taxon>Brassicaceae</taxon>
        <taxon>Camelineae</taxon>
        <taxon>Arabidopsis</taxon>
    </lineage>
</organism>
<accession>A0A8T1ZFI4</accession>
<feature type="coiled-coil region" evidence="1">
    <location>
        <begin position="442"/>
        <end position="476"/>
    </location>
</feature>
<protein>
    <submittedName>
        <fullName evidence="3">Uncharacterized protein</fullName>
    </submittedName>
</protein>
<name>A0A8T1ZFI4_ARASU</name>
<reference evidence="3 4" key="1">
    <citation type="submission" date="2020-12" db="EMBL/GenBank/DDBJ databases">
        <title>Concerted genomic and epigenomic changes stabilize Arabidopsis allopolyploids.</title>
        <authorList>
            <person name="Chen Z."/>
        </authorList>
    </citation>
    <scope>NUCLEOTIDE SEQUENCE [LARGE SCALE GENOMIC DNA]</scope>
    <source>
        <strain evidence="3">As9502</strain>
        <tissue evidence="3">Leaf</tissue>
    </source>
</reference>
<dbReference type="Pfam" id="PF11690">
    <property type="entry name" value="DUF3287"/>
    <property type="match status" value="2"/>
</dbReference>
<dbReference type="AlphaFoldDB" id="A0A8T1ZFI4"/>
<feature type="coiled-coil region" evidence="1">
    <location>
        <begin position="872"/>
        <end position="899"/>
    </location>
</feature>
<feature type="coiled-coil region" evidence="1">
    <location>
        <begin position="383"/>
        <end position="417"/>
    </location>
</feature>
<comment type="caution">
    <text evidence="3">The sequence shown here is derived from an EMBL/GenBank/DDBJ whole genome shotgun (WGS) entry which is preliminary data.</text>
</comment>
<dbReference type="InterPro" id="IPR021704">
    <property type="entry name" value="DUF3287"/>
</dbReference>
<evidence type="ECO:0000256" key="2">
    <source>
        <dbReference type="SAM" id="MobiDB-lite"/>
    </source>
</evidence>
<dbReference type="EMBL" id="JAEFBJ010000011">
    <property type="protein sequence ID" value="KAG7557037.1"/>
    <property type="molecule type" value="Genomic_DNA"/>
</dbReference>
<feature type="compositionally biased region" description="Polar residues" evidence="2">
    <location>
        <begin position="326"/>
        <end position="346"/>
    </location>
</feature>